<dbReference type="PANTHER" id="PTHR47285">
    <property type="entry name" value="PROTEIN TIC 62, CHLOROPLASTIC"/>
    <property type="match status" value="1"/>
</dbReference>
<name>A0A426Z4I8_ENSVE</name>
<organism evidence="2 3">
    <name type="scientific">Ensete ventricosum</name>
    <name type="common">Abyssinian banana</name>
    <name type="synonym">Musa ensete</name>
    <dbReference type="NCBI Taxonomy" id="4639"/>
    <lineage>
        <taxon>Eukaryota</taxon>
        <taxon>Viridiplantae</taxon>
        <taxon>Streptophyta</taxon>
        <taxon>Embryophyta</taxon>
        <taxon>Tracheophyta</taxon>
        <taxon>Spermatophyta</taxon>
        <taxon>Magnoliopsida</taxon>
        <taxon>Liliopsida</taxon>
        <taxon>Zingiberales</taxon>
        <taxon>Musaceae</taxon>
        <taxon>Ensete</taxon>
    </lineage>
</organism>
<accession>A0A426Z4I8</accession>
<dbReference type="PANTHER" id="PTHR47285:SF1">
    <property type="entry name" value="PROTEIN TIC 62, CHLOROPLASTIC"/>
    <property type="match status" value="1"/>
</dbReference>
<evidence type="ECO:0000256" key="1">
    <source>
        <dbReference type="SAM" id="MobiDB-lite"/>
    </source>
</evidence>
<feature type="region of interest" description="Disordered" evidence="1">
    <location>
        <begin position="131"/>
        <end position="181"/>
    </location>
</feature>
<dbReference type="InterPro" id="IPR044719">
    <property type="entry name" value="TIC62"/>
</dbReference>
<feature type="region of interest" description="Disordered" evidence="1">
    <location>
        <begin position="50"/>
        <end position="117"/>
    </location>
</feature>
<feature type="compositionally biased region" description="Basic and acidic residues" evidence="1">
    <location>
        <begin position="98"/>
        <end position="109"/>
    </location>
</feature>
<proteinExistence type="predicted"/>
<protein>
    <submittedName>
        <fullName evidence="2">Uncharacterized protein</fullName>
    </submittedName>
</protein>
<evidence type="ECO:0000313" key="2">
    <source>
        <dbReference type="EMBL" id="RRT58881.1"/>
    </source>
</evidence>
<dbReference type="EMBL" id="AMZH03008469">
    <property type="protein sequence ID" value="RRT58881.1"/>
    <property type="molecule type" value="Genomic_DNA"/>
</dbReference>
<reference evidence="2 3" key="1">
    <citation type="journal article" date="2014" name="Agronomy (Basel)">
        <title>A Draft Genome Sequence for Ensete ventricosum, the Drought-Tolerant Tree Against Hunger.</title>
        <authorList>
            <person name="Harrison J."/>
            <person name="Moore K.A."/>
            <person name="Paszkiewicz K."/>
            <person name="Jones T."/>
            <person name="Grant M."/>
            <person name="Ambacheew D."/>
            <person name="Muzemil S."/>
            <person name="Studholme D.J."/>
        </authorList>
    </citation>
    <scope>NUCLEOTIDE SEQUENCE [LARGE SCALE GENOMIC DNA]</scope>
</reference>
<feature type="compositionally biased region" description="Low complexity" evidence="1">
    <location>
        <begin position="85"/>
        <end position="95"/>
    </location>
</feature>
<gene>
    <name evidence="2" type="ORF">B296_00027052</name>
</gene>
<comment type="caution">
    <text evidence="2">The sequence shown here is derived from an EMBL/GenBank/DDBJ whole genome shotgun (WGS) entry which is preliminary data.</text>
</comment>
<dbReference type="AlphaFoldDB" id="A0A426Z4I8"/>
<evidence type="ECO:0000313" key="3">
    <source>
        <dbReference type="Proteomes" id="UP000287651"/>
    </source>
</evidence>
<dbReference type="Proteomes" id="UP000287651">
    <property type="component" value="Unassembled WGS sequence"/>
</dbReference>
<sequence length="207" mass="22309">MKLKGLLMQVAELMAFMAKNRKISYCKVVEVIAETTAPLLPMDELLSKIPSQQEPPAENVKDVARSSTELKPTKYADLKPPSSPTPLSSATPGSLNEKQAELVEAKSEPEPTSASLSASILSEDVAKKEAGQVLAQKTRPLSPYTAYEDLKPPSSPSPVDYKAEKSTATSPVIPESPKVPHGNLSYRSPFPMYGYVSTIFVNLGFGV</sequence>